<evidence type="ECO:0000256" key="1">
    <source>
        <dbReference type="SAM" id="MobiDB-lite"/>
    </source>
</evidence>
<name>A0A8H7C2U1_AGABI</name>
<comment type="caution">
    <text evidence="2">The sequence shown here is derived from an EMBL/GenBank/DDBJ whole genome shotgun (WGS) entry which is preliminary data.</text>
</comment>
<dbReference type="EMBL" id="JABXXO010000014">
    <property type="protein sequence ID" value="KAF7761158.1"/>
    <property type="molecule type" value="Genomic_DNA"/>
</dbReference>
<sequence length="129" mass="13964">MLLTVYAPLLPRHQSTCPWSGSNWVPELPRRHHMSRVQLSSRPHRSTLVTRKLSLIHSTHPSPLLARALLLDIVVSRTLLPPPQDSRCALSPDGSVTDPPPVLASAPVPASTPGALSLHILELVHAPTA</sequence>
<protein>
    <submittedName>
        <fullName evidence="2">Uncharacterized protein</fullName>
    </submittedName>
</protein>
<gene>
    <name evidence="2" type="ORF">Agabi119p4_10567</name>
</gene>
<proteinExistence type="predicted"/>
<feature type="region of interest" description="Disordered" evidence="1">
    <location>
        <begin position="84"/>
        <end position="108"/>
    </location>
</feature>
<evidence type="ECO:0000313" key="2">
    <source>
        <dbReference type="EMBL" id="KAF7761158.1"/>
    </source>
</evidence>
<reference evidence="2 3" key="1">
    <citation type="journal article" name="Sci. Rep.">
        <title>Telomere-to-telomere assembled and centromere annotated genomes of the two main subspecies of the button mushroom Agaricus bisporus reveal especially polymorphic chromosome ends.</title>
        <authorList>
            <person name="Sonnenberg A.S.M."/>
            <person name="Sedaghat-Telgerd N."/>
            <person name="Lavrijssen B."/>
            <person name="Ohm R.A."/>
            <person name="Hendrickx P.M."/>
            <person name="Scholtmeijer K."/>
            <person name="Baars J.J.P."/>
            <person name="van Peer A."/>
        </authorList>
    </citation>
    <scope>NUCLEOTIDE SEQUENCE [LARGE SCALE GENOMIC DNA]</scope>
    <source>
        <strain evidence="2 3">H119_p4</strain>
    </source>
</reference>
<accession>A0A8H7C2U1</accession>
<evidence type="ECO:0000313" key="3">
    <source>
        <dbReference type="Proteomes" id="UP000629468"/>
    </source>
</evidence>
<dbReference type="Proteomes" id="UP000629468">
    <property type="component" value="Unassembled WGS sequence"/>
</dbReference>
<dbReference type="AlphaFoldDB" id="A0A8H7C2U1"/>
<organism evidence="2 3">
    <name type="scientific">Agaricus bisporus var. burnettii</name>
    <dbReference type="NCBI Taxonomy" id="192524"/>
    <lineage>
        <taxon>Eukaryota</taxon>
        <taxon>Fungi</taxon>
        <taxon>Dikarya</taxon>
        <taxon>Basidiomycota</taxon>
        <taxon>Agaricomycotina</taxon>
        <taxon>Agaricomycetes</taxon>
        <taxon>Agaricomycetidae</taxon>
        <taxon>Agaricales</taxon>
        <taxon>Agaricineae</taxon>
        <taxon>Agaricaceae</taxon>
        <taxon>Agaricus</taxon>
    </lineage>
</organism>